<evidence type="ECO:0000313" key="1">
    <source>
        <dbReference type="EMBL" id="EFZ10278.1"/>
    </source>
</evidence>
<proteinExistence type="predicted"/>
<organism>
    <name type="scientific">Solenopsis invicta</name>
    <name type="common">Red imported fire ant</name>
    <name type="synonym">Solenopsis wagneri</name>
    <dbReference type="NCBI Taxonomy" id="13686"/>
    <lineage>
        <taxon>Eukaryota</taxon>
        <taxon>Metazoa</taxon>
        <taxon>Ecdysozoa</taxon>
        <taxon>Arthropoda</taxon>
        <taxon>Hexapoda</taxon>
        <taxon>Insecta</taxon>
        <taxon>Pterygota</taxon>
        <taxon>Neoptera</taxon>
        <taxon>Endopterygota</taxon>
        <taxon>Hymenoptera</taxon>
        <taxon>Apocrita</taxon>
        <taxon>Aculeata</taxon>
        <taxon>Formicoidea</taxon>
        <taxon>Formicidae</taxon>
        <taxon>Myrmicinae</taxon>
        <taxon>Solenopsis</taxon>
    </lineage>
</organism>
<name>E9JA80_SOLIN</name>
<dbReference type="HOGENOM" id="CLU_1708797_0_0_1"/>
<feature type="non-terminal residue" evidence="1">
    <location>
        <position position="154"/>
    </location>
</feature>
<reference evidence="1" key="1">
    <citation type="journal article" date="2011" name="Proc. Natl. Acad. Sci. U.S.A.">
        <title>The genome of the fire ant Solenopsis invicta.</title>
        <authorList>
            <person name="Wurm Y."/>
            <person name="Wang J."/>
            <person name="Riba-Grognuz O."/>
            <person name="Corona M."/>
            <person name="Nygaard S."/>
            <person name="Hunt B.G."/>
            <person name="Ingram K.K."/>
            <person name="Falquet L."/>
            <person name="Nipitwattanaphon M."/>
            <person name="Gotzek D."/>
            <person name="Dijkstra M.B."/>
            <person name="Oettler J."/>
            <person name="Comtesse F."/>
            <person name="Shih C.J."/>
            <person name="Wu W.J."/>
            <person name="Yang C.C."/>
            <person name="Thomas J."/>
            <person name="Beaudoing E."/>
            <person name="Pradervand S."/>
            <person name="Flegel V."/>
            <person name="Cook E.D."/>
            <person name="Fabbretti R."/>
            <person name="Stockinger H."/>
            <person name="Long L."/>
            <person name="Farmerie W.G."/>
            <person name="Oakey J."/>
            <person name="Boomsma J.J."/>
            <person name="Pamilo P."/>
            <person name="Yi S.V."/>
            <person name="Heinze J."/>
            <person name="Goodisman M.A."/>
            <person name="Farinelli L."/>
            <person name="Harshman K."/>
            <person name="Hulo N."/>
            <person name="Cerutti L."/>
            <person name="Xenarios I."/>
            <person name="Shoemaker D."/>
            <person name="Keller L."/>
        </authorList>
    </citation>
    <scope>NUCLEOTIDE SEQUENCE [LARGE SCALE GENOMIC DNA]</scope>
</reference>
<dbReference type="EMBL" id="GL769959">
    <property type="protein sequence ID" value="EFZ10278.1"/>
    <property type="molecule type" value="Genomic_DNA"/>
</dbReference>
<sequence length="154" mass="17617">MATIHDVIDVTRCYRSALRTNNGMDFSPLPVLAVISEHSPRSVGYGPSILTSENFLSLRMADSLRISFPKLNGLNWQTWKQLMQMLLEREDLWDILTKPKPEETEPTTEPDDDVFYDLDDVLCADDPEVVQPELNRGDCRTKGVLPKRYTDFVV</sequence>
<protein>
    <recommendedName>
        <fullName evidence="2">DUF4219 domain-containing protein</fullName>
    </recommendedName>
</protein>
<accession>E9JA80</accession>
<evidence type="ECO:0008006" key="2">
    <source>
        <dbReference type="Google" id="ProtNLM"/>
    </source>
</evidence>
<gene>
    <name evidence="1" type="ORF">SINV_15278</name>
</gene>
<dbReference type="AlphaFoldDB" id="E9JA80"/>